<protein>
    <recommendedName>
        <fullName evidence="2">HEAT repeat domain-containing protein</fullName>
    </recommendedName>
</protein>
<dbReference type="InterPro" id="IPR016024">
    <property type="entry name" value="ARM-type_fold"/>
</dbReference>
<dbReference type="EMBL" id="MG264610">
    <property type="protein sequence ID" value="AUG32162.1"/>
    <property type="molecule type" value="Genomic_DNA"/>
</dbReference>
<reference evidence="1" key="1">
    <citation type="submission" date="2017-10" db="EMBL/GenBank/DDBJ databases">
        <title>Paulinella longichromatophora chromatophore genome.</title>
        <authorList>
            <person name="Lhee D."/>
            <person name="Yoon H.S."/>
        </authorList>
    </citation>
    <scope>NUCLEOTIDE SEQUENCE</scope>
</reference>
<dbReference type="AlphaFoldDB" id="A0A2H4ZNN9"/>
<evidence type="ECO:0008006" key="2">
    <source>
        <dbReference type="Google" id="ProtNLM"/>
    </source>
</evidence>
<dbReference type="InterPro" id="IPR004155">
    <property type="entry name" value="PBS_lyase_HEAT"/>
</dbReference>
<name>A0A2H4ZNN9_9EUKA</name>
<dbReference type="SUPFAM" id="SSF48371">
    <property type="entry name" value="ARM repeat"/>
    <property type="match status" value="1"/>
</dbReference>
<geneLocation type="plastid" evidence="1"/>
<dbReference type="Gene3D" id="1.25.10.10">
    <property type="entry name" value="Leucine-rich Repeat Variant"/>
    <property type="match status" value="1"/>
</dbReference>
<evidence type="ECO:0000313" key="1">
    <source>
        <dbReference type="EMBL" id="AUG32162.1"/>
    </source>
</evidence>
<organism evidence="1">
    <name type="scientific">Paulinella longichromatophora</name>
    <dbReference type="NCBI Taxonomy" id="1708747"/>
    <lineage>
        <taxon>Eukaryota</taxon>
        <taxon>Sar</taxon>
        <taxon>Rhizaria</taxon>
        <taxon>Cercozoa</taxon>
        <taxon>Imbricatea</taxon>
        <taxon>Silicofilosea</taxon>
        <taxon>Euglyphida</taxon>
        <taxon>Paulinellidae</taxon>
        <taxon>Paulinella</taxon>
    </lineage>
</organism>
<dbReference type="InterPro" id="IPR011989">
    <property type="entry name" value="ARM-like"/>
</dbReference>
<keyword evidence="1" id="KW-0934">Plastid</keyword>
<sequence>MANTEFPFDDDYRTLAFDPKLLEEELAEETLSDPLDDLDSFSSNTTDSADKCDIGLELLQGNHQQQMEGLRIFCQHRDPRSILFLLPLLNAVCPIQRMSAVCALGRNPSPLAVEILLTLLHNDSNGYIRKAVAWTLGKSYSTAPILNPLIKSLRSDIAAVRLRASSSLADAGCVSQVPADLAAVELLLSICIDNEPAVRSSSIWSLSRIYVMLLDSRKKEAIYIVNQAVLYDPDYTVRDEARMMLELFEDSTILDLNLIDIEEDWINEPDTL</sequence>
<gene>
    <name evidence="1" type="ORF">PLO_155</name>
</gene>
<dbReference type="SMART" id="SM00567">
    <property type="entry name" value="EZ_HEAT"/>
    <property type="match status" value="3"/>
</dbReference>
<proteinExistence type="predicted"/>
<accession>A0A2H4ZNN9</accession>
<dbReference type="Pfam" id="PF13646">
    <property type="entry name" value="HEAT_2"/>
    <property type="match status" value="1"/>
</dbReference>